<dbReference type="GO" id="GO:0003677">
    <property type="term" value="F:DNA binding"/>
    <property type="evidence" value="ECO:0007669"/>
    <property type="project" value="UniProtKB-KW"/>
</dbReference>
<keyword evidence="7" id="KW-1185">Reference proteome</keyword>
<dbReference type="InterPro" id="IPR029016">
    <property type="entry name" value="GAF-like_dom_sf"/>
</dbReference>
<dbReference type="Gene3D" id="1.10.10.10">
    <property type="entry name" value="Winged helix-like DNA-binding domain superfamily/Winged helix DNA-binding domain"/>
    <property type="match status" value="1"/>
</dbReference>
<dbReference type="PROSITE" id="PS51078">
    <property type="entry name" value="ICLR_ED"/>
    <property type="match status" value="1"/>
</dbReference>
<dbReference type="SUPFAM" id="SSF46785">
    <property type="entry name" value="Winged helix' DNA-binding domain"/>
    <property type="match status" value="1"/>
</dbReference>
<dbReference type="OrthoDB" id="8689343at2"/>
<feature type="domain" description="IclR-ED" evidence="5">
    <location>
        <begin position="71"/>
        <end position="255"/>
    </location>
</feature>
<dbReference type="Gene3D" id="3.30.450.40">
    <property type="match status" value="1"/>
</dbReference>
<dbReference type="InterPro" id="IPR036390">
    <property type="entry name" value="WH_DNA-bd_sf"/>
</dbReference>
<dbReference type="SUPFAM" id="SSF55781">
    <property type="entry name" value="GAF domain-like"/>
    <property type="match status" value="1"/>
</dbReference>
<dbReference type="InterPro" id="IPR036388">
    <property type="entry name" value="WH-like_DNA-bd_sf"/>
</dbReference>
<keyword evidence="3" id="KW-0804">Transcription</keyword>
<dbReference type="Pfam" id="PF09339">
    <property type="entry name" value="HTH_IclR"/>
    <property type="match status" value="1"/>
</dbReference>
<dbReference type="EMBL" id="NEVQ01000012">
    <property type="protein sequence ID" value="OZI57431.1"/>
    <property type="molecule type" value="Genomic_DNA"/>
</dbReference>
<protein>
    <submittedName>
        <fullName evidence="6">Transcriptional regulator</fullName>
    </submittedName>
</protein>
<sequence>MTSNALYVGSVGKAFAVLNCFKSASGDLSLTEIIERTGLDKSAAQRYAYTLNAEGYLEQNPQTRRYRLGKRVLDLSFHFLRTHELVEAWNPIMLSLSQATGEKISLSLYDGRELVHVMRHQTKTEHYHASLIGRRVPLFCTAGGRAVLSRLGEAQLTSVLADAELTAYTQHTLTTQKAIKAALKPVREKGYAMVVDEFIIGEIALAAAVIDASGAPIGALHLAGESREWAAAQYEAKFAPHLLNAIAQFQRRNQFG</sequence>
<proteinExistence type="predicted"/>
<evidence type="ECO:0000256" key="3">
    <source>
        <dbReference type="ARBA" id="ARBA00023163"/>
    </source>
</evidence>
<comment type="caution">
    <text evidence="6">The sequence shown here is derived from an EMBL/GenBank/DDBJ whole genome shotgun (WGS) entry which is preliminary data.</text>
</comment>
<dbReference type="InterPro" id="IPR005471">
    <property type="entry name" value="Tscrpt_reg_IclR_N"/>
</dbReference>
<accession>A0A261U766</accession>
<keyword evidence="1" id="KW-0805">Transcription regulation</keyword>
<dbReference type="PROSITE" id="PS51077">
    <property type="entry name" value="HTH_ICLR"/>
    <property type="match status" value="1"/>
</dbReference>
<dbReference type="InterPro" id="IPR050707">
    <property type="entry name" value="HTH_MetabolicPath_Reg"/>
</dbReference>
<dbReference type="SMART" id="SM00346">
    <property type="entry name" value="HTH_ICLR"/>
    <property type="match status" value="1"/>
</dbReference>
<dbReference type="Proteomes" id="UP000216885">
    <property type="component" value="Unassembled WGS sequence"/>
</dbReference>
<evidence type="ECO:0000313" key="7">
    <source>
        <dbReference type="Proteomes" id="UP000216885"/>
    </source>
</evidence>
<dbReference type="GO" id="GO:0045892">
    <property type="term" value="P:negative regulation of DNA-templated transcription"/>
    <property type="evidence" value="ECO:0007669"/>
    <property type="project" value="TreeGrafter"/>
</dbReference>
<evidence type="ECO:0000259" key="4">
    <source>
        <dbReference type="PROSITE" id="PS51077"/>
    </source>
</evidence>
<dbReference type="PANTHER" id="PTHR30136">
    <property type="entry name" value="HELIX-TURN-HELIX TRANSCRIPTIONAL REGULATOR, ICLR FAMILY"/>
    <property type="match status" value="1"/>
</dbReference>
<dbReference type="Pfam" id="PF01614">
    <property type="entry name" value="IclR_C"/>
    <property type="match status" value="1"/>
</dbReference>
<organism evidence="6 7">
    <name type="scientific">Bordetella genomosp. 4</name>
    <dbReference type="NCBI Taxonomy" id="463044"/>
    <lineage>
        <taxon>Bacteria</taxon>
        <taxon>Pseudomonadati</taxon>
        <taxon>Pseudomonadota</taxon>
        <taxon>Betaproteobacteria</taxon>
        <taxon>Burkholderiales</taxon>
        <taxon>Alcaligenaceae</taxon>
        <taxon>Bordetella</taxon>
    </lineage>
</organism>
<gene>
    <name evidence="6" type="ORF">CAL20_08525</name>
</gene>
<dbReference type="InterPro" id="IPR014757">
    <property type="entry name" value="Tscrpt_reg_IclR_C"/>
</dbReference>
<evidence type="ECO:0000313" key="6">
    <source>
        <dbReference type="EMBL" id="OZI57431.1"/>
    </source>
</evidence>
<evidence type="ECO:0000256" key="1">
    <source>
        <dbReference type="ARBA" id="ARBA00023015"/>
    </source>
</evidence>
<name>A0A261U766_9BORD</name>
<dbReference type="AlphaFoldDB" id="A0A261U766"/>
<feature type="domain" description="HTH iclR-type" evidence="4">
    <location>
        <begin position="8"/>
        <end position="70"/>
    </location>
</feature>
<dbReference type="FunFam" id="1.10.10.10:FF:000056">
    <property type="entry name" value="IclR family transcriptional regulator"/>
    <property type="match status" value="1"/>
</dbReference>
<keyword evidence="2" id="KW-0238">DNA-binding</keyword>
<dbReference type="PANTHER" id="PTHR30136:SF35">
    <property type="entry name" value="HTH-TYPE TRANSCRIPTIONAL REGULATOR RV1719"/>
    <property type="match status" value="1"/>
</dbReference>
<dbReference type="RefSeq" id="WP_094820388.1">
    <property type="nucleotide sequence ID" value="NZ_NEVO01000005.1"/>
</dbReference>
<evidence type="ECO:0000256" key="2">
    <source>
        <dbReference type="ARBA" id="ARBA00023125"/>
    </source>
</evidence>
<dbReference type="GO" id="GO:0003700">
    <property type="term" value="F:DNA-binding transcription factor activity"/>
    <property type="evidence" value="ECO:0007669"/>
    <property type="project" value="TreeGrafter"/>
</dbReference>
<evidence type="ECO:0000259" key="5">
    <source>
        <dbReference type="PROSITE" id="PS51078"/>
    </source>
</evidence>
<reference evidence="6 7" key="1">
    <citation type="submission" date="2017-05" db="EMBL/GenBank/DDBJ databases">
        <title>Complete and WGS of Bordetella genogroups.</title>
        <authorList>
            <person name="Spilker T."/>
            <person name="LiPuma J."/>
        </authorList>
    </citation>
    <scope>NUCLEOTIDE SEQUENCE [LARGE SCALE GENOMIC DNA]</scope>
    <source>
        <strain evidence="6 7">AU9919</strain>
    </source>
</reference>